<reference evidence="2" key="1">
    <citation type="submission" date="2021-06" db="EMBL/GenBank/DDBJ databases">
        <authorList>
            <person name="Kallberg Y."/>
            <person name="Tangrot J."/>
            <person name="Rosling A."/>
        </authorList>
    </citation>
    <scope>NUCLEOTIDE SEQUENCE</scope>
    <source>
        <strain evidence="2">UK204</strain>
    </source>
</reference>
<accession>A0A9N9G672</accession>
<name>A0A9N9G672_9GLOM</name>
<organism evidence="2 3">
    <name type="scientific">Funneliformis caledonium</name>
    <dbReference type="NCBI Taxonomy" id="1117310"/>
    <lineage>
        <taxon>Eukaryota</taxon>
        <taxon>Fungi</taxon>
        <taxon>Fungi incertae sedis</taxon>
        <taxon>Mucoromycota</taxon>
        <taxon>Glomeromycotina</taxon>
        <taxon>Glomeromycetes</taxon>
        <taxon>Glomerales</taxon>
        <taxon>Glomeraceae</taxon>
        <taxon>Funneliformis</taxon>
    </lineage>
</organism>
<dbReference type="Proteomes" id="UP000789570">
    <property type="component" value="Unassembled WGS sequence"/>
</dbReference>
<evidence type="ECO:0000313" key="3">
    <source>
        <dbReference type="Proteomes" id="UP000789570"/>
    </source>
</evidence>
<dbReference type="EMBL" id="CAJVPQ010002202">
    <property type="protein sequence ID" value="CAG8587598.1"/>
    <property type="molecule type" value="Genomic_DNA"/>
</dbReference>
<evidence type="ECO:0000313" key="2">
    <source>
        <dbReference type="EMBL" id="CAG8587598.1"/>
    </source>
</evidence>
<dbReference type="AlphaFoldDB" id="A0A9N9G672"/>
<gene>
    <name evidence="2" type="ORF">FCALED_LOCUS7919</name>
</gene>
<keyword evidence="1" id="KW-1133">Transmembrane helix</keyword>
<protein>
    <submittedName>
        <fullName evidence="2">3214_t:CDS:1</fullName>
    </submittedName>
</protein>
<sequence length="65" mass="7401">MSTFFSLEFFPSVPYANSLLGNITVIVVAIILTFFEKKRDKEFPGLVWLFYSIEDGSKLTGQTFV</sequence>
<evidence type="ECO:0000256" key="1">
    <source>
        <dbReference type="SAM" id="Phobius"/>
    </source>
</evidence>
<keyword evidence="1" id="KW-0472">Membrane</keyword>
<comment type="caution">
    <text evidence="2">The sequence shown here is derived from an EMBL/GenBank/DDBJ whole genome shotgun (WGS) entry which is preliminary data.</text>
</comment>
<keyword evidence="1" id="KW-0812">Transmembrane</keyword>
<feature type="transmembrane region" description="Helical" evidence="1">
    <location>
        <begin position="15"/>
        <end position="35"/>
    </location>
</feature>
<proteinExistence type="predicted"/>
<keyword evidence="3" id="KW-1185">Reference proteome</keyword>